<keyword evidence="4" id="KW-1185">Reference proteome</keyword>
<keyword evidence="2" id="KW-1133">Transmembrane helix</keyword>
<accession>A0A1M6VDP1</accession>
<sequence length="251" mass="29601">MKALKFNISGKTAFFKKPDVNTYYYFTYGSIHKVALLGIVGAILGLKGYNQQENNRYPEFYELLKDLDIAIVPKNEEGSISKKVQIFNNSVGYASEEKGGNLIVKEQWLENPRWVVYIKLDGYENNQIDDICKEIEERFLKRNFVYIPYLGKNDHIANIDNMSVVDMNTTKQEKINSLFFKDDFKISLEQDEDWDFDDTESLWKYEEKLPISLEERTNQYETRTMIATNMKLDINNDLNLYKDEENVLFFF</sequence>
<dbReference type="EMBL" id="FQZB01000028">
    <property type="protein sequence ID" value="SHK79465.1"/>
    <property type="molecule type" value="Genomic_DNA"/>
</dbReference>
<dbReference type="NCBIfam" id="TIGR02593">
    <property type="entry name" value="CRISPR_cas5"/>
    <property type="match status" value="1"/>
</dbReference>
<dbReference type="NCBIfam" id="TIGR02592">
    <property type="entry name" value="cas_Cas5h"/>
    <property type="match status" value="1"/>
</dbReference>
<dbReference type="InterPro" id="IPR013421">
    <property type="entry name" value="CRISPR-assoc_prot_Cas5_HALMA"/>
</dbReference>
<keyword evidence="1" id="KW-0051">Antiviral defense</keyword>
<dbReference type="Gene3D" id="3.30.70.2660">
    <property type="match status" value="1"/>
</dbReference>
<protein>
    <submittedName>
        <fullName evidence="3">CRISPR-associated protein Cas5h</fullName>
    </submittedName>
</protein>
<dbReference type="RefSeq" id="WP_072993740.1">
    <property type="nucleotide sequence ID" value="NZ_FQZB01000028.1"/>
</dbReference>
<dbReference type="AlphaFoldDB" id="A0A1M6VDP1"/>
<organism evidence="3 4">
    <name type="scientific">Clostridium cavendishii DSM 21758</name>
    <dbReference type="NCBI Taxonomy" id="1121302"/>
    <lineage>
        <taxon>Bacteria</taxon>
        <taxon>Bacillati</taxon>
        <taxon>Bacillota</taxon>
        <taxon>Clostridia</taxon>
        <taxon>Eubacteriales</taxon>
        <taxon>Clostridiaceae</taxon>
        <taxon>Clostridium</taxon>
    </lineage>
</organism>
<name>A0A1M6VDP1_9CLOT</name>
<keyword evidence="2" id="KW-0472">Membrane</keyword>
<dbReference type="OrthoDB" id="5363158at2"/>
<reference evidence="3 4" key="1">
    <citation type="submission" date="2016-11" db="EMBL/GenBank/DDBJ databases">
        <authorList>
            <person name="Jaros S."/>
            <person name="Januszkiewicz K."/>
            <person name="Wedrychowicz H."/>
        </authorList>
    </citation>
    <scope>NUCLEOTIDE SEQUENCE [LARGE SCALE GENOMIC DNA]</scope>
    <source>
        <strain evidence="3 4">DSM 21758</strain>
    </source>
</reference>
<evidence type="ECO:0000313" key="4">
    <source>
        <dbReference type="Proteomes" id="UP000184310"/>
    </source>
</evidence>
<evidence type="ECO:0000313" key="3">
    <source>
        <dbReference type="EMBL" id="SHK79465.1"/>
    </source>
</evidence>
<dbReference type="InterPro" id="IPR013422">
    <property type="entry name" value="CRISPR-assoc_prot_Cas5_N"/>
</dbReference>
<evidence type="ECO:0000256" key="1">
    <source>
        <dbReference type="ARBA" id="ARBA00023118"/>
    </source>
</evidence>
<feature type="transmembrane region" description="Helical" evidence="2">
    <location>
        <begin position="23"/>
        <end position="46"/>
    </location>
</feature>
<gene>
    <name evidence="3" type="ORF">SAMN02745163_04479</name>
</gene>
<proteinExistence type="predicted"/>
<dbReference type="Proteomes" id="UP000184310">
    <property type="component" value="Unassembled WGS sequence"/>
</dbReference>
<dbReference type="STRING" id="1121302.SAMN02745163_04479"/>
<evidence type="ECO:0000256" key="2">
    <source>
        <dbReference type="SAM" id="Phobius"/>
    </source>
</evidence>
<dbReference type="GO" id="GO:0051607">
    <property type="term" value="P:defense response to virus"/>
    <property type="evidence" value="ECO:0007669"/>
    <property type="project" value="UniProtKB-KW"/>
</dbReference>
<keyword evidence="2" id="KW-0812">Transmembrane</keyword>